<name>A0ABX1U0P6_9PROT</name>
<comment type="caution">
    <text evidence="2">The sequence shown here is derived from an EMBL/GenBank/DDBJ whole genome shotgun (WGS) entry which is preliminary data.</text>
</comment>
<dbReference type="CDD" id="cd02042">
    <property type="entry name" value="ParAB_family"/>
    <property type="match status" value="1"/>
</dbReference>
<dbReference type="SUPFAM" id="SSF52540">
    <property type="entry name" value="P-loop containing nucleoside triphosphate hydrolases"/>
    <property type="match status" value="1"/>
</dbReference>
<dbReference type="PANTHER" id="PTHR13696:SF96">
    <property type="entry name" value="COBQ_COBB_MIND_PARA NUCLEOTIDE BINDING DOMAIN-CONTAINING PROTEIN"/>
    <property type="match status" value="1"/>
</dbReference>
<dbReference type="Proteomes" id="UP000749010">
    <property type="component" value="Unassembled WGS sequence"/>
</dbReference>
<dbReference type="PIRSF" id="PIRSF009320">
    <property type="entry name" value="Nuc_binding_HP_1000"/>
    <property type="match status" value="1"/>
</dbReference>
<dbReference type="InterPro" id="IPR002586">
    <property type="entry name" value="CobQ/CobB/MinD/ParA_Nub-bd_dom"/>
</dbReference>
<protein>
    <submittedName>
        <fullName evidence="2">ParA family protein</fullName>
    </submittedName>
</protein>
<dbReference type="Gene3D" id="3.40.50.300">
    <property type="entry name" value="P-loop containing nucleotide triphosphate hydrolases"/>
    <property type="match status" value="1"/>
</dbReference>
<dbReference type="EMBL" id="SPMY01000109">
    <property type="protein sequence ID" value="NMQ30101.1"/>
    <property type="molecule type" value="Genomic_DNA"/>
</dbReference>
<evidence type="ECO:0000313" key="2">
    <source>
        <dbReference type="EMBL" id="NMQ30101.1"/>
    </source>
</evidence>
<feature type="domain" description="CobQ/CobB/MinD/ParA nucleotide binding" evidence="1">
    <location>
        <begin position="16"/>
        <end position="191"/>
    </location>
</feature>
<dbReference type="Pfam" id="PF01656">
    <property type="entry name" value="CbiA"/>
    <property type="match status" value="1"/>
</dbReference>
<keyword evidence="3" id="KW-1185">Reference proteome</keyword>
<proteinExistence type="predicted"/>
<organism evidence="2 3">
    <name type="scientific">Candidatus Accumulibacter phosphatis</name>
    <dbReference type="NCBI Taxonomy" id="327160"/>
    <lineage>
        <taxon>Bacteria</taxon>
        <taxon>Pseudomonadati</taxon>
        <taxon>Pseudomonadota</taxon>
        <taxon>Betaproteobacteria</taxon>
        <taxon>Candidatus Accumulibacter</taxon>
    </lineage>
</organism>
<reference evidence="2 3" key="1">
    <citation type="submission" date="2019-03" db="EMBL/GenBank/DDBJ databases">
        <title>Metabolic reconstructions from genomes of highly enriched 'Candidatus Accumulibacter' and 'Candidatus Competibacter' bioreactor populations.</title>
        <authorList>
            <person name="Annavajhala M.K."/>
            <person name="Welles L."/>
            <person name="Abbas B."/>
            <person name="Sorokin D."/>
            <person name="Park H."/>
            <person name="Van Loosdrecht M."/>
            <person name="Chandran K."/>
        </authorList>
    </citation>
    <scope>NUCLEOTIDE SEQUENCE [LARGE SCALE GENOMIC DNA]</scope>
    <source>
        <strain evidence="2 3">SBR_S</strain>
    </source>
</reference>
<dbReference type="PANTHER" id="PTHR13696">
    <property type="entry name" value="P-LOOP CONTAINING NUCLEOSIDE TRIPHOSPHATE HYDROLASE"/>
    <property type="match status" value="1"/>
</dbReference>
<accession>A0ABX1U0P6</accession>
<gene>
    <name evidence="2" type="ORF">E4Q23_21495</name>
</gene>
<dbReference type="InterPro" id="IPR027417">
    <property type="entry name" value="P-loop_NTPase"/>
</dbReference>
<evidence type="ECO:0000259" key="1">
    <source>
        <dbReference type="Pfam" id="PF01656"/>
    </source>
</evidence>
<evidence type="ECO:0000313" key="3">
    <source>
        <dbReference type="Proteomes" id="UP000749010"/>
    </source>
</evidence>
<dbReference type="InterPro" id="IPR050678">
    <property type="entry name" value="DNA_Partitioning_ATPase"/>
</dbReference>
<sequence length="231" mass="24828">MSHYHNKEATTMLTLALVSQKGGCGKTTLAVHLAAYARQQGLHPAIVDLDQQASAYKWNARRAEGNELSPKLDATKATADNLEHLKNLGIENGIDLLILDTAPHANREAALAAQSADAVLIPCRPATFDLDAMVSTLVIVRATGKPAAIVLNAARRGKRKVAEAREALESIGATVLQTVVHDWVALEDALVDGRAVHEYDPQGKAAEEVALLYRDVTMLLATTKQKERATV</sequence>